<reference evidence="2" key="1">
    <citation type="submission" date="2017-01" db="EMBL/GenBank/DDBJ databases">
        <title>Genome Analysis of Deinococcus marmoris KOPRI26562.</title>
        <authorList>
            <person name="Kim J.H."/>
            <person name="Oh H.-M."/>
        </authorList>
    </citation>
    <scope>NUCLEOTIDE SEQUENCE [LARGE SCALE GENOMIC DNA]</scope>
    <source>
        <strain evidence="2">PAMC 26633</strain>
    </source>
</reference>
<dbReference type="EMBL" id="MTHB01000123">
    <property type="protein sequence ID" value="OXC76545.1"/>
    <property type="molecule type" value="Genomic_DNA"/>
</dbReference>
<gene>
    <name evidence="1" type="ORF">BSU04_21250</name>
</gene>
<sequence length="58" mass="6636">MLYAAAADSGLLKARTALFKKPRGRFDPKPVNRFLTLHQVRDVLRFRAAFNLLHLSLL</sequence>
<organism evidence="1 2">
    <name type="scientific">Caballeronia sordidicola</name>
    <name type="common">Burkholderia sordidicola</name>
    <dbReference type="NCBI Taxonomy" id="196367"/>
    <lineage>
        <taxon>Bacteria</taxon>
        <taxon>Pseudomonadati</taxon>
        <taxon>Pseudomonadota</taxon>
        <taxon>Betaproteobacteria</taxon>
        <taxon>Burkholderiales</taxon>
        <taxon>Burkholderiaceae</taxon>
        <taxon>Caballeronia</taxon>
    </lineage>
</organism>
<evidence type="ECO:0000313" key="1">
    <source>
        <dbReference type="EMBL" id="OXC76545.1"/>
    </source>
</evidence>
<name>A0A226WZC4_CABSO</name>
<comment type="caution">
    <text evidence="1">The sequence shown here is derived from an EMBL/GenBank/DDBJ whole genome shotgun (WGS) entry which is preliminary data.</text>
</comment>
<accession>A0A226WZC4</accession>
<dbReference type="Proteomes" id="UP000214720">
    <property type="component" value="Unassembled WGS sequence"/>
</dbReference>
<protein>
    <submittedName>
        <fullName evidence="1">Uncharacterized protein</fullName>
    </submittedName>
</protein>
<dbReference type="AlphaFoldDB" id="A0A226WZC4"/>
<proteinExistence type="predicted"/>
<evidence type="ECO:0000313" key="2">
    <source>
        <dbReference type="Proteomes" id="UP000214720"/>
    </source>
</evidence>